<evidence type="ECO:0000313" key="1">
    <source>
        <dbReference type="EMBL" id="VDL79445.1"/>
    </source>
</evidence>
<organism evidence="3">
    <name type="scientific">Nippostrongylus brasiliensis</name>
    <name type="common">Rat hookworm</name>
    <dbReference type="NCBI Taxonomy" id="27835"/>
    <lineage>
        <taxon>Eukaryota</taxon>
        <taxon>Metazoa</taxon>
        <taxon>Ecdysozoa</taxon>
        <taxon>Nematoda</taxon>
        <taxon>Chromadorea</taxon>
        <taxon>Rhabditida</taxon>
        <taxon>Rhabditina</taxon>
        <taxon>Rhabditomorpha</taxon>
        <taxon>Strongyloidea</taxon>
        <taxon>Heligmosomidae</taxon>
        <taxon>Nippostrongylus</taxon>
    </lineage>
</organism>
<protein>
    <submittedName>
        <fullName evidence="3">Resolvase/invertase-type recombinase catalytic domain-containing protein</fullName>
    </submittedName>
</protein>
<reference evidence="1 2" key="2">
    <citation type="submission" date="2018-11" db="EMBL/GenBank/DDBJ databases">
        <authorList>
            <consortium name="Pathogen Informatics"/>
        </authorList>
    </citation>
    <scope>NUCLEOTIDE SEQUENCE [LARGE SCALE GENOMIC DNA]</scope>
</reference>
<evidence type="ECO:0000313" key="2">
    <source>
        <dbReference type="Proteomes" id="UP000271162"/>
    </source>
</evidence>
<evidence type="ECO:0000313" key="3">
    <source>
        <dbReference type="WBParaSite" id="NBR_0001585001-mRNA-1"/>
    </source>
</evidence>
<gene>
    <name evidence="1" type="ORF">NBR_LOCUS15851</name>
</gene>
<dbReference type="WBParaSite" id="NBR_0001585001-mRNA-1">
    <property type="protein sequence ID" value="NBR_0001585001-mRNA-1"/>
    <property type="gene ID" value="NBR_0001585001"/>
</dbReference>
<dbReference type="Proteomes" id="UP000271162">
    <property type="component" value="Unassembled WGS sequence"/>
</dbReference>
<dbReference type="AlphaFoldDB" id="A0A0N4YGC0"/>
<reference evidence="3" key="1">
    <citation type="submission" date="2017-02" db="UniProtKB">
        <authorList>
            <consortium name="WormBaseParasite"/>
        </authorList>
    </citation>
    <scope>IDENTIFICATION</scope>
</reference>
<name>A0A0N4YGC0_NIPBR</name>
<sequence length="149" mass="16790">MIEGVRAGRTTVEIIRFFRISRLTVYDVVARTAEAVEQAQELILEDPGQSLRNLATMLGEDQMSSNKTAQQLIRAIWWKTGCPITWTCSGLGVVERVANETMHPNPTSLRTAIGEFANLDRGFLKRTCERFRSRMEEIIAADGSYIEPL</sequence>
<keyword evidence="2" id="KW-1185">Reference proteome</keyword>
<accession>A0A0N4YGC0</accession>
<dbReference type="EMBL" id="UYSL01021916">
    <property type="protein sequence ID" value="VDL79445.1"/>
    <property type="molecule type" value="Genomic_DNA"/>
</dbReference>
<proteinExistence type="predicted"/>